<sequence>MNTGLSTIARFREFPRYCTSAARWAVLSVVRSNPPLSTKDIFNLTQPVSQRRVTPSASTTRGVPPPNPTGPLHSIRYLKKVVLPHLAKERKIEKFHTKVATKGSHNTDVWLWRVTPEKAKQNTKAALDASTDAFPAGIADLPPSAVGVGEDWSHLNKRRQRARERKVKRDLKLMTSIQDAKKEAARQVLNEMP</sequence>
<name>A0A0C3ENB9_9AGAM</name>
<feature type="region of interest" description="Disordered" evidence="1">
    <location>
        <begin position="49"/>
        <end position="71"/>
    </location>
</feature>
<reference evidence="2 3" key="1">
    <citation type="submission" date="2014-04" db="EMBL/GenBank/DDBJ databases">
        <authorList>
            <consortium name="DOE Joint Genome Institute"/>
            <person name="Kuo A."/>
            <person name="Kohler A."/>
            <person name="Nagy L.G."/>
            <person name="Floudas D."/>
            <person name="Copeland A."/>
            <person name="Barry K.W."/>
            <person name="Cichocki N."/>
            <person name="Veneault-Fourrey C."/>
            <person name="LaButti K."/>
            <person name="Lindquist E.A."/>
            <person name="Lipzen A."/>
            <person name="Lundell T."/>
            <person name="Morin E."/>
            <person name="Murat C."/>
            <person name="Sun H."/>
            <person name="Tunlid A."/>
            <person name="Henrissat B."/>
            <person name="Grigoriev I.V."/>
            <person name="Hibbett D.S."/>
            <person name="Martin F."/>
            <person name="Nordberg H.P."/>
            <person name="Cantor M.N."/>
            <person name="Hua S.X."/>
        </authorList>
    </citation>
    <scope>NUCLEOTIDE SEQUENCE [LARGE SCALE GENOMIC DNA]</scope>
    <source>
        <strain evidence="2 3">Foug A</strain>
    </source>
</reference>
<dbReference type="OrthoDB" id="2587968at2759"/>
<accession>A0A0C3ENB9</accession>
<proteinExistence type="predicted"/>
<gene>
    <name evidence="2" type="ORF">SCLCIDRAFT_696556</name>
</gene>
<reference evidence="3" key="2">
    <citation type="submission" date="2015-01" db="EMBL/GenBank/DDBJ databases">
        <title>Evolutionary Origins and Diversification of the Mycorrhizal Mutualists.</title>
        <authorList>
            <consortium name="DOE Joint Genome Institute"/>
            <consortium name="Mycorrhizal Genomics Consortium"/>
            <person name="Kohler A."/>
            <person name="Kuo A."/>
            <person name="Nagy L.G."/>
            <person name="Floudas D."/>
            <person name="Copeland A."/>
            <person name="Barry K.W."/>
            <person name="Cichocki N."/>
            <person name="Veneault-Fourrey C."/>
            <person name="LaButti K."/>
            <person name="Lindquist E.A."/>
            <person name="Lipzen A."/>
            <person name="Lundell T."/>
            <person name="Morin E."/>
            <person name="Murat C."/>
            <person name="Riley R."/>
            <person name="Ohm R."/>
            <person name="Sun H."/>
            <person name="Tunlid A."/>
            <person name="Henrissat B."/>
            <person name="Grigoriev I.V."/>
            <person name="Hibbett D.S."/>
            <person name="Martin F."/>
        </authorList>
    </citation>
    <scope>NUCLEOTIDE SEQUENCE [LARGE SCALE GENOMIC DNA]</scope>
    <source>
        <strain evidence="3">Foug A</strain>
    </source>
</reference>
<protein>
    <submittedName>
        <fullName evidence="2">Uncharacterized protein</fullName>
    </submittedName>
</protein>
<evidence type="ECO:0000313" key="2">
    <source>
        <dbReference type="EMBL" id="KIM69351.1"/>
    </source>
</evidence>
<dbReference type="InParanoid" id="A0A0C3ENB9"/>
<feature type="compositionally biased region" description="Polar residues" evidence="1">
    <location>
        <begin position="49"/>
        <end position="61"/>
    </location>
</feature>
<keyword evidence="3" id="KW-1185">Reference proteome</keyword>
<evidence type="ECO:0000313" key="3">
    <source>
        <dbReference type="Proteomes" id="UP000053989"/>
    </source>
</evidence>
<organism evidence="2 3">
    <name type="scientific">Scleroderma citrinum Foug A</name>
    <dbReference type="NCBI Taxonomy" id="1036808"/>
    <lineage>
        <taxon>Eukaryota</taxon>
        <taxon>Fungi</taxon>
        <taxon>Dikarya</taxon>
        <taxon>Basidiomycota</taxon>
        <taxon>Agaricomycotina</taxon>
        <taxon>Agaricomycetes</taxon>
        <taxon>Agaricomycetidae</taxon>
        <taxon>Boletales</taxon>
        <taxon>Sclerodermatineae</taxon>
        <taxon>Sclerodermataceae</taxon>
        <taxon>Scleroderma</taxon>
    </lineage>
</organism>
<dbReference type="EMBL" id="KN822006">
    <property type="protein sequence ID" value="KIM69351.1"/>
    <property type="molecule type" value="Genomic_DNA"/>
</dbReference>
<evidence type="ECO:0000256" key="1">
    <source>
        <dbReference type="SAM" id="MobiDB-lite"/>
    </source>
</evidence>
<dbReference type="Proteomes" id="UP000053989">
    <property type="component" value="Unassembled WGS sequence"/>
</dbReference>
<dbReference type="HOGENOM" id="CLU_108118_0_0_1"/>
<dbReference type="AlphaFoldDB" id="A0A0C3ENB9"/>